<gene>
    <name evidence="7" type="ORF">BO78DRAFT_417295</name>
</gene>
<feature type="non-terminal residue" evidence="7">
    <location>
        <position position="202"/>
    </location>
</feature>
<evidence type="ECO:0000256" key="3">
    <source>
        <dbReference type="ARBA" id="ARBA00022989"/>
    </source>
</evidence>
<feature type="transmembrane region" description="Helical" evidence="5">
    <location>
        <begin position="48"/>
        <end position="72"/>
    </location>
</feature>
<dbReference type="Proteomes" id="UP000248423">
    <property type="component" value="Unassembled WGS sequence"/>
</dbReference>
<dbReference type="EMBL" id="KZ826339">
    <property type="protein sequence ID" value="PYI07716.1"/>
    <property type="molecule type" value="Genomic_DNA"/>
</dbReference>
<evidence type="ECO:0000313" key="8">
    <source>
        <dbReference type="Proteomes" id="UP000248423"/>
    </source>
</evidence>
<dbReference type="InterPro" id="IPR036259">
    <property type="entry name" value="MFS_trans_sf"/>
</dbReference>
<evidence type="ECO:0000256" key="2">
    <source>
        <dbReference type="ARBA" id="ARBA00022692"/>
    </source>
</evidence>
<feature type="transmembrane region" description="Helical" evidence="5">
    <location>
        <begin position="84"/>
        <end position="106"/>
    </location>
</feature>
<feature type="transmembrane region" description="Helical" evidence="5">
    <location>
        <begin position="176"/>
        <end position="198"/>
    </location>
</feature>
<evidence type="ECO:0000256" key="1">
    <source>
        <dbReference type="ARBA" id="ARBA00004141"/>
    </source>
</evidence>
<dbReference type="GO" id="GO:0022857">
    <property type="term" value="F:transmembrane transporter activity"/>
    <property type="evidence" value="ECO:0007669"/>
    <property type="project" value="InterPro"/>
</dbReference>
<dbReference type="OrthoDB" id="5410178at2759"/>
<accession>A0A319EC53</accession>
<feature type="transmembrane region" description="Helical" evidence="5">
    <location>
        <begin position="127"/>
        <end position="156"/>
    </location>
</feature>
<comment type="subcellular location">
    <subcellularLocation>
        <location evidence="1">Membrane</location>
        <topology evidence="1">Multi-pass membrane protein</topology>
    </subcellularLocation>
</comment>
<dbReference type="InterPro" id="IPR020846">
    <property type="entry name" value="MFS_dom"/>
</dbReference>
<dbReference type="AlphaFoldDB" id="A0A319EC53"/>
<dbReference type="VEuPathDB" id="FungiDB:BO78DRAFT_417295"/>
<protein>
    <submittedName>
        <fullName evidence="7">MFS general substrate transporter</fullName>
    </submittedName>
</protein>
<dbReference type="PANTHER" id="PTHR23502:SF157">
    <property type="entry name" value="MAJOR FACILITATOR SUPERFAMILY (MFS) PROFILE DOMAIN-CONTAINING PROTEIN-RELATED"/>
    <property type="match status" value="1"/>
</dbReference>
<dbReference type="InterPro" id="IPR011701">
    <property type="entry name" value="MFS"/>
</dbReference>
<evidence type="ECO:0000313" key="7">
    <source>
        <dbReference type="EMBL" id="PYI07716.1"/>
    </source>
</evidence>
<keyword evidence="3 5" id="KW-1133">Transmembrane helix</keyword>
<dbReference type="STRING" id="1448318.A0A319EC53"/>
<dbReference type="GO" id="GO:0016020">
    <property type="term" value="C:membrane"/>
    <property type="evidence" value="ECO:0007669"/>
    <property type="project" value="UniProtKB-SubCell"/>
</dbReference>
<name>A0A319EC53_ASPSB</name>
<evidence type="ECO:0000259" key="6">
    <source>
        <dbReference type="PROSITE" id="PS50850"/>
    </source>
</evidence>
<proteinExistence type="predicted"/>
<dbReference type="PANTHER" id="PTHR23502">
    <property type="entry name" value="MAJOR FACILITATOR SUPERFAMILY"/>
    <property type="match status" value="1"/>
</dbReference>
<reference evidence="7 8" key="1">
    <citation type="submission" date="2018-02" db="EMBL/GenBank/DDBJ databases">
        <title>The genomes of Aspergillus section Nigri reveals drivers in fungal speciation.</title>
        <authorList>
            <consortium name="DOE Joint Genome Institute"/>
            <person name="Vesth T.C."/>
            <person name="Nybo J."/>
            <person name="Theobald S."/>
            <person name="Brandl J."/>
            <person name="Frisvad J.C."/>
            <person name="Nielsen K.F."/>
            <person name="Lyhne E.K."/>
            <person name="Kogle M.E."/>
            <person name="Kuo A."/>
            <person name="Riley R."/>
            <person name="Clum A."/>
            <person name="Nolan M."/>
            <person name="Lipzen A."/>
            <person name="Salamov A."/>
            <person name="Henrissat B."/>
            <person name="Wiebenga A."/>
            <person name="De vries R.P."/>
            <person name="Grigoriev I.V."/>
            <person name="Mortensen U.H."/>
            <person name="Andersen M.R."/>
            <person name="Baker S.E."/>
        </authorList>
    </citation>
    <scope>NUCLEOTIDE SEQUENCE [LARGE SCALE GENOMIC DNA]</scope>
    <source>
        <strain evidence="7 8">CBS 121057</strain>
    </source>
</reference>
<organism evidence="7 8">
    <name type="scientific">Aspergillus sclerotiicarbonarius (strain CBS 121057 / IBT 28362)</name>
    <dbReference type="NCBI Taxonomy" id="1448318"/>
    <lineage>
        <taxon>Eukaryota</taxon>
        <taxon>Fungi</taxon>
        <taxon>Dikarya</taxon>
        <taxon>Ascomycota</taxon>
        <taxon>Pezizomycotina</taxon>
        <taxon>Eurotiomycetes</taxon>
        <taxon>Eurotiomycetidae</taxon>
        <taxon>Eurotiales</taxon>
        <taxon>Aspergillaceae</taxon>
        <taxon>Aspergillus</taxon>
        <taxon>Aspergillus subgen. Circumdati</taxon>
    </lineage>
</organism>
<sequence>MKSVIVETAVMDEYLLKNDLEFTSDGQFVKWGRGNKNHPRNWSTTRKVFDIGLIFLLDLFVTATSTAGASAASEARHEYHIGTTLSTFCFVTLFLIGQVVGAIIFPPWSESFGRKKLYIISSTGSSLCCLIIGVVHSLTAVIICRIVGGLFSAIPYTVGSGSNEDMFDTRARIWTIFLWTIASNVGLLIGPITSTVIIESLH</sequence>
<keyword evidence="8" id="KW-1185">Reference proteome</keyword>
<dbReference type="Gene3D" id="1.20.1250.20">
    <property type="entry name" value="MFS general substrate transporter like domains"/>
    <property type="match status" value="1"/>
</dbReference>
<evidence type="ECO:0000256" key="4">
    <source>
        <dbReference type="ARBA" id="ARBA00023136"/>
    </source>
</evidence>
<evidence type="ECO:0000256" key="5">
    <source>
        <dbReference type="SAM" id="Phobius"/>
    </source>
</evidence>
<dbReference type="Pfam" id="PF07690">
    <property type="entry name" value="MFS_1"/>
    <property type="match status" value="1"/>
</dbReference>
<dbReference type="SUPFAM" id="SSF103473">
    <property type="entry name" value="MFS general substrate transporter"/>
    <property type="match status" value="1"/>
</dbReference>
<feature type="domain" description="Major facilitator superfamily (MFS) profile" evidence="6">
    <location>
        <begin position="44"/>
        <end position="202"/>
    </location>
</feature>
<dbReference type="PROSITE" id="PS50850">
    <property type="entry name" value="MFS"/>
    <property type="match status" value="1"/>
</dbReference>
<keyword evidence="2 5" id="KW-0812">Transmembrane</keyword>
<keyword evidence="4 5" id="KW-0472">Membrane</keyword>